<dbReference type="GO" id="GO:0006508">
    <property type="term" value="P:proteolysis"/>
    <property type="evidence" value="ECO:0007669"/>
    <property type="project" value="InterPro"/>
</dbReference>
<dbReference type="PROSITE" id="PS51257">
    <property type="entry name" value="PROKAR_LIPOPROTEIN"/>
    <property type="match status" value="1"/>
</dbReference>
<proteinExistence type="predicted"/>
<dbReference type="EMBL" id="SRJD01000005">
    <property type="protein sequence ID" value="TGA99028.1"/>
    <property type="molecule type" value="Genomic_DNA"/>
</dbReference>
<dbReference type="AlphaFoldDB" id="A0A4Z0GPV7"/>
<feature type="signal peptide" evidence="2">
    <location>
        <begin position="1"/>
        <end position="26"/>
    </location>
</feature>
<dbReference type="CDD" id="cd14852">
    <property type="entry name" value="LD-carboxypeptidase"/>
    <property type="match status" value="1"/>
</dbReference>
<dbReference type="Proteomes" id="UP000298347">
    <property type="component" value="Unassembled WGS sequence"/>
</dbReference>
<gene>
    <name evidence="4" type="ORF">E4665_06865</name>
</gene>
<dbReference type="InterPro" id="IPR009045">
    <property type="entry name" value="Zn_M74/Hedgehog-like"/>
</dbReference>
<dbReference type="Gene3D" id="3.30.1380.10">
    <property type="match status" value="1"/>
</dbReference>
<dbReference type="RefSeq" id="WP_135348048.1">
    <property type="nucleotide sequence ID" value="NZ_SRJD01000005.1"/>
</dbReference>
<sequence>MSVKLKKITGITTVLLFGLTACTAHPAQQHDQSGGTSATQQNYDKKTEGGRNSIRSKDRSIHKTVSSMNQQGVHVVADPDSIFVLVNKHFKLPDNYVPKQLVYPDVPFISHRSEKSKMRLVAANALTAMFQAAKKDAVQLAGVSAYRSYKTQSELFNYYVGRDGREKALDYSAEPGTSEHETGLAIDVSGIDGKYAATPAFGETPEAAWLAHHAQDYGFIIRYPEGKEAITGYEYEAWHLRYVGLPTSQTIVKKGLTLEEYLGAVPVSK</sequence>
<keyword evidence="4" id="KW-0378">Hydrolase</keyword>
<evidence type="ECO:0000259" key="3">
    <source>
        <dbReference type="Pfam" id="PF02557"/>
    </source>
</evidence>
<dbReference type="PANTHER" id="PTHR34385:SF1">
    <property type="entry name" value="PEPTIDOGLYCAN L-ALANYL-D-GLUTAMATE ENDOPEPTIDASE CWLK"/>
    <property type="match status" value="1"/>
</dbReference>
<feature type="region of interest" description="Disordered" evidence="1">
    <location>
        <begin position="27"/>
        <end position="65"/>
    </location>
</feature>
<organism evidence="4 5">
    <name type="scientific">Sporolactobacillus shoreae</name>
    <dbReference type="NCBI Taxonomy" id="1465501"/>
    <lineage>
        <taxon>Bacteria</taxon>
        <taxon>Bacillati</taxon>
        <taxon>Bacillota</taxon>
        <taxon>Bacilli</taxon>
        <taxon>Bacillales</taxon>
        <taxon>Sporolactobacillaceae</taxon>
        <taxon>Sporolactobacillus</taxon>
    </lineage>
</organism>
<name>A0A4Z0GPV7_9BACL</name>
<dbReference type="GO" id="GO:0004180">
    <property type="term" value="F:carboxypeptidase activity"/>
    <property type="evidence" value="ECO:0007669"/>
    <property type="project" value="UniProtKB-KW"/>
</dbReference>
<dbReference type="Pfam" id="PF02557">
    <property type="entry name" value="VanY"/>
    <property type="match status" value="1"/>
</dbReference>
<dbReference type="OrthoDB" id="9792074at2"/>
<feature type="compositionally biased region" description="Polar residues" evidence="1">
    <location>
        <begin position="29"/>
        <end position="42"/>
    </location>
</feature>
<evidence type="ECO:0000256" key="1">
    <source>
        <dbReference type="SAM" id="MobiDB-lite"/>
    </source>
</evidence>
<dbReference type="InterPro" id="IPR058193">
    <property type="entry name" value="VanY/YodJ_core_dom"/>
</dbReference>
<dbReference type="PANTHER" id="PTHR34385">
    <property type="entry name" value="D-ALANYL-D-ALANINE CARBOXYPEPTIDASE"/>
    <property type="match status" value="1"/>
</dbReference>
<feature type="domain" description="D-alanyl-D-alanine carboxypeptidase-like core" evidence="3">
    <location>
        <begin position="116"/>
        <end position="244"/>
    </location>
</feature>
<keyword evidence="2" id="KW-0732">Signal</keyword>
<accession>A0A4Z0GPV7</accession>
<keyword evidence="4" id="KW-0645">Protease</keyword>
<dbReference type="SUPFAM" id="SSF55166">
    <property type="entry name" value="Hedgehog/DD-peptidase"/>
    <property type="match status" value="1"/>
</dbReference>
<evidence type="ECO:0000313" key="4">
    <source>
        <dbReference type="EMBL" id="TGA99028.1"/>
    </source>
</evidence>
<feature type="compositionally biased region" description="Basic and acidic residues" evidence="1">
    <location>
        <begin position="43"/>
        <end position="61"/>
    </location>
</feature>
<evidence type="ECO:0000313" key="5">
    <source>
        <dbReference type="Proteomes" id="UP000298347"/>
    </source>
</evidence>
<dbReference type="InterPro" id="IPR003709">
    <property type="entry name" value="VanY-like_core_dom"/>
</dbReference>
<evidence type="ECO:0000256" key="2">
    <source>
        <dbReference type="SAM" id="SignalP"/>
    </source>
</evidence>
<protein>
    <submittedName>
        <fullName evidence="4">D-alanyl-D-alanine carboxypeptidase family protein</fullName>
    </submittedName>
</protein>
<dbReference type="InterPro" id="IPR052179">
    <property type="entry name" value="DD-CPase-like"/>
</dbReference>
<comment type="caution">
    <text evidence="4">The sequence shown here is derived from an EMBL/GenBank/DDBJ whole genome shotgun (WGS) entry which is preliminary data.</text>
</comment>
<keyword evidence="5" id="KW-1185">Reference proteome</keyword>
<reference evidence="4 5" key="1">
    <citation type="journal article" date="2015" name="Int. J. Syst. Evol. Microbiol.">
        <title>Sporolactobacillus shoreae sp. nov. and Sporolactobacillus spathodeae sp. nov., two spore-forming lactic acid bacteria isolated from tree barks in Thailand.</title>
        <authorList>
            <person name="Thamacharoensuk T."/>
            <person name="Kitahara M."/>
            <person name="Ohkuma M."/>
            <person name="Thongchul N."/>
            <person name="Tanasupawat S."/>
        </authorList>
    </citation>
    <scope>NUCLEOTIDE SEQUENCE [LARGE SCALE GENOMIC DNA]</scope>
    <source>
        <strain evidence="4 5">BK92</strain>
    </source>
</reference>
<feature type="chain" id="PRO_5021494376" evidence="2">
    <location>
        <begin position="27"/>
        <end position="269"/>
    </location>
</feature>
<keyword evidence="4" id="KW-0121">Carboxypeptidase</keyword>